<protein>
    <submittedName>
        <fullName evidence="3">Phosphoesterase RecJ domain protein</fullName>
    </submittedName>
</protein>
<reference evidence="3 4" key="1">
    <citation type="journal article" date="2011" name="J. Bacteriol.">
        <title>Draft genome sequence of the anoxygenic filamentous phototrophic bacterium Oscillochloris trichoides subsp. DG-6.</title>
        <authorList>
            <person name="Kuznetsov B.B."/>
            <person name="Ivanovsky R.N."/>
            <person name="Keppen O.I."/>
            <person name="Sukhacheva M.V."/>
            <person name="Bumazhkin B.K."/>
            <person name="Patutina E.O."/>
            <person name="Beletsky A.V."/>
            <person name="Mardanov A.V."/>
            <person name="Baslerov R.V."/>
            <person name="Panteleeva A.N."/>
            <person name="Kolganova T.V."/>
            <person name="Ravin N.V."/>
            <person name="Skryabin K.G."/>
        </authorList>
    </citation>
    <scope>NUCLEOTIDE SEQUENCE [LARGE SCALE GENOMIC DNA]</scope>
    <source>
        <strain evidence="3 4">DG-6</strain>
    </source>
</reference>
<dbReference type="InterPro" id="IPR051319">
    <property type="entry name" value="Oligoribo/pAp-PDE_c-di-AMP_PDE"/>
</dbReference>
<dbReference type="Gene3D" id="3.90.1640.10">
    <property type="entry name" value="inorganic pyrophosphatase (n-terminal core)"/>
    <property type="match status" value="1"/>
</dbReference>
<dbReference type="Pfam" id="PF02272">
    <property type="entry name" value="DHHA1"/>
    <property type="match status" value="1"/>
</dbReference>
<dbReference type="EMBL" id="ADVR01000097">
    <property type="protein sequence ID" value="EFO79887.1"/>
    <property type="molecule type" value="Genomic_DNA"/>
</dbReference>
<organism evidence="3 4">
    <name type="scientific">Oscillochloris trichoides DG-6</name>
    <dbReference type="NCBI Taxonomy" id="765420"/>
    <lineage>
        <taxon>Bacteria</taxon>
        <taxon>Bacillati</taxon>
        <taxon>Chloroflexota</taxon>
        <taxon>Chloroflexia</taxon>
        <taxon>Chloroflexales</taxon>
        <taxon>Chloroflexineae</taxon>
        <taxon>Oscillochloridaceae</taxon>
        <taxon>Oscillochloris</taxon>
    </lineage>
</organism>
<dbReference type="OrthoDB" id="9803668at2"/>
<dbReference type="Proteomes" id="UP000054010">
    <property type="component" value="Unassembled WGS sequence"/>
</dbReference>
<accession>E1IFZ8</accession>
<dbReference type="InterPro" id="IPR001667">
    <property type="entry name" value="DDH_dom"/>
</dbReference>
<dbReference type="PANTHER" id="PTHR47618">
    <property type="entry name" value="BIFUNCTIONAL OLIGORIBONUCLEASE AND PAP PHOSPHATASE NRNA"/>
    <property type="match status" value="1"/>
</dbReference>
<sequence>MIYTDPTVAAPAFAAQIAAARRILLLTHINPDGDAIGSLLGAYHTLRAMGKEPIPLASSALPYYSLDLPGIEHVQVYQPGSPLPDCNLIWMLDTAELQRVGQIFEDHEAEIAAHPLLLVDHHVTNDGRGTVNLIDPHAASCADLLFRLLRAMQAPITPAAATCMLLGVTTDTQSFQTSASSPQTLRTTAEILEAGADHAAVINAVYFSIPPATVQLAGLALSQMQREGGLLWVSVSQAMLQATGAKDEATDETMIRLQRVAGMRAAVLFKERTNGHVKISLRSVRGINVAEVARTWGGGGHTQAAGADLAMGLAEAEATVLPVLRAALHDSF</sequence>
<dbReference type="InterPro" id="IPR003156">
    <property type="entry name" value="DHHA1_dom"/>
</dbReference>
<dbReference type="Gene3D" id="3.10.310.30">
    <property type="match status" value="1"/>
</dbReference>
<evidence type="ECO:0000313" key="3">
    <source>
        <dbReference type="EMBL" id="EFO79887.1"/>
    </source>
</evidence>
<dbReference type="HOGENOM" id="CLU_039720_0_0_0"/>
<dbReference type="InterPro" id="IPR038763">
    <property type="entry name" value="DHH_sf"/>
</dbReference>
<dbReference type="Pfam" id="PF01368">
    <property type="entry name" value="DHH"/>
    <property type="match status" value="1"/>
</dbReference>
<evidence type="ECO:0000259" key="1">
    <source>
        <dbReference type="Pfam" id="PF01368"/>
    </source>
</evidence>
<comment type="caution">
    <text evidence="3">The sequence shown here is derived from an EMBL/GenBank/DDBJ whole genome shotgun (WGS) entry which is preliminary data.</text>
</comment>
<proteinExistence type="predicted"/>
<dbReference type="eggNOG" id="COG0618">
    <property type="taxonomic scope" value="Bacteria"/>
</dbReference>
<dbReference type="AlphaFoldDB" id="E1IFZ8"/>
<keyword evidence="4" id="KW-1185">Reference proteome</keyword>
<name>E1IFZ8_9CHLR</name>
<evidence type="ECO:0000259" key="2">
    <source>
        <dbReference type="Pfam" id="PF02272"/>
    </source>
</evidence>
<evidence type="ECO:0000313" key="4">
    <source>
        <dbReference type="Proteomes" id="UP000054010"/>
    </source>
</evidence>
<feature type="domain" description="DHHA1" evidence="2">
    <location>
        <begin position="243"/>
        <end position="311"/>
    </location>
</feature>
<dbReference type="SUPFAM" id="SSF64182">
    <property type="entry name" value="DHH phosphoesterases"/>
    <property type="match status" value="1"/>
</dbReference>
<dbReference type="PANTHER" id="PTHR47618:SF1">
    <property type="entry name" value="BIFUNCTIONAL OLIGORIBONUCLEASE AND PAP PHOSPHATASE NRNA"/>
    <property type="match status" value="1"/>
</dbReference>
<feature type="domain" description="DDH" evidence="1">
    <location>
        <begin position="22"/>
        <end position="168"/>
    </location>
</feature>
<dbReference type="GO" id="GO:0003676">
    <property type="term" value="F:nucleic acid binding"/>
    <property type="evidence" value="ECO:0007669"/>
    <property type="project" value="InterPro"/>
</dbReference>
<dbReference type="STRING" id="765420.OSCT_2262"/>
<gene>
    <name evidence="3" type="ORF">OSCT_2262</name>
</gene>